<accession>A0A8E0ICL0</accession>
<organism evidence="1 2">
    <name type="scientific">Lacticaseibacillus paracasei subsp. paracasei Lpp7</name>
    <dbReference type="NCBI Taxonomy" id="1256200"/>
    <lineage>
        <taxon>Bacteria</taxon>
        <taxon>Bacillati</taxon>
        <taxon>Bacillota</taxon>
        <taxon>Bacilli</taxon>
        <taxon>Lactobacillales</taxon>
        <taxon>Lactobacillaceae</taxon>
        <taxon>Lacticaseibacillus</taxon>
    </lineage>
</organism>
<sequence>MSVLYDLTDKLTSLQRLAESGNADPEAIADTMEMIEGDFDDKAVGYVKVYKSVEADVKEIDAEIRRLQ</sequence>
<comment type="caution">
    <text evidence="1">The sequence shown here is derived from an EMBL/GenBank/DDBJ whole genome shotgun (WGS) entry which is preliminary data.</text>
</comment>
<dbReference type="InterPro" id="IPR008840">
    <property type="entry name" value="Sipho_Gp157"/>
</dbReference>
<dbReference type="Pfam" id="PF05565">
    <property type="entry name" value="Sipho_Gp157"/>
    <property type="match status" value="1"/>
</dbReference>
<proteinExistence type="predicted"/>
<dbReference type="EMBL" id="ANJV01000572">
    <property type="protein sequence ID" value="EPC45769.1"/>
    <property type="molecule type" value="Genomic_DNA"/>
</dbReference>
<name>A0A8E0ICL0_LACPA</name>
<feature type="non-terminal residue" evidence="1">
    <location>
        <position position="68"/>
    </location>
</feature>
<dbReference type="AlphaFoldDB" id="A0A8E0ICL0"/>
<evidence type="ECO:0000313" key="1">
    <source>
        <dbReference type="EMBL" id="EPC45769.1"/>
    </source>
</evidence>
<gene>
    <name evidence="1" type="ORF">Lpp7_15809</name>
</gene>
<protein>
    <submittedName>
        <fullName evidence="1">Uncharacterized protein</fullName>
    </submittedName>
</protein>
<dbReference type="Proteomes" id="UP000014303">
    <property type="component" value="Unassembled WGS sequence"/>
</dbReference>
<reference evidence="1 2" key="1">
    <citation type="journal article" date="2013" name="PLoS ONE">
        <title>Lactobacillus paracasei comparative genomics: towards species pan-genome definition and exploitation of diversity.</title>
        <authorList>
            <person name="Smokvina T."/>
            <person name="Wels M."/>
            <person name="Polka J."/>
            <person name="Chervaux C."/>
            <person name="Brisse S."/>
            <person name="Boekhorst J."/>
            <person name="van Hylckama Vlieg J.E."/>
            <person name="Siezen R.J."/>
        </authorList>
    </citation>
    <scope>NUCLEOTIDE SEQUENCE [LARGE SCALE GENOMIC DNA]</scope>
    <source>
        <strain evidence="1 2">Lpp7</strain>
    </source>
</reference>
<evidence type="ECO:0000313" key="2">
    <source>
        <dbReference type="Proteomes" id="UP000014303"/>
    </source>
</evidence>